<dbReference type="EMBL" id="JAPDRQ010000024">
    <property type="protein sequence ID" value="KAJ9661278.1"/>
    <property type="molecule type" value="Genomic_DNA"/>
</dbReference>
<proteinExistence type="predicted"/>
<gene>
    <name evidence="1" type="ORF">H2198_002021</name>
</gene>
<keyword evidence="2" id="KW-1185">Reference proteome</keyword>
<evidence type="ECO:0000313" key="1">
    <source>
        <dbReference type="EMBL" id="KAJ9661278.1"/>
    </source>
</evidence>
<evidence type="ECO:0000313" key="2">
    <source>
        <dbReference type="Proteomes" id="UP001172386"/>
    </source>
</evidence>
<dbReference type="Proteomes" id="UP001172386">
    <property type="component" value="Unassembled WGS sequence"/>
</dbReference>
<protein>
    <submittedName>
        <fullName evidence="1">Uncharacterized protein</fullName>
    </submittedName>
</protein>
<organism evidence="1 2">
    <name type="scientific">Neophaeococcomyces mojaviensis</name>
    <dbReference type="NCBI Taxonomy" id="3383035"/>
    <lineage>
        <taxon>Eukaryota</taxon>
        <taxon>Fungi</taxon>
        <taxon>Dikarya</taxon>
        <taxon>Ascomycota</taxon>
        <taxon>Pezizomycotina</taxon>
        <taxon>Eurotiomycetes</taxon>
        <taxon>Chaetothyriomycetidae</taxon>
        <taxon>Chaetothyriales</taxon>
        <taxon>Chaetothyriales incertae sedis</taxon>
        <taxon>Neophaeococcomyces</taxon>
    </lineage>
</organism>
<accession>A0ACC3AFD3</accession>
<name>A0ACC3AFD3_9EURO</name>
<comment type="caution">
    <text evidence="1">The sequence shown here is derived from an EMBL/GenBank/DDBJ whole genome shotgun (WGS) entry which is preliminary data.</text>
</comment>
<sequence>MASVHSHMDEQSNNEVLVDVHLYVKQYSRNFKERNTFQHLSGLRETVKQYWSQLPDYDILAQTKDHWEEDHCRTLLTAQPWLYGFKLLDGDMTGALQALSVSMNSCTRSLLQLNVTLSNSIILADWKLLALERLKADAIIQKRKCYPENWSTFVANIMDDHLVVPGTDDINRDLWHYLQDCARDFWRHKQYKIFNMKVSDFCLRAGSPATKHNPVENIHSLRAHLSRGSMVEAELRKELEELRKLTRMQQRMITNLTFRNLLEMLPPHSTGSSSATSRWKNFFTSALQNAQAQQANQTSNHPFVSILRKYPKTKQIEDTGANLYGLLSTNIHHYSGKFMVAEDQWNVLEVEVLKALIPLAQNQSDTGVDWDTERMRY</sequence>
<reference evidence="1" key="1">
    <citation type="submission" date="2022-10" db="EMBL/GenBank/DDBJ databases">
        <title>Culturing micro-colonial fungi from biological soil crusts in the Mojave desert and describing Neophaeococcomyces mojavensis, and introducing the new genera and species Taxawa tesnikishii.</title>
        <authorList>
            <person name="Kurbessoian T."/>
            <person name="Stajich J.E."/>
        </authorList>
    </citation>
    <scope>NUCLEOTIDE SEQUENCE</scope>
    <source>
        <strain evidence="1">JES_112</strain>
    </source>
</reference>